<comment type="pathway">
    <text evidence="19">Phospholipid metabolism; phosphatidylethanolamine biosynthesis; phosphatidylethanolamine from ethanolamine: step 3/3.</text>
</comment>
<dbReference type="GO" id="GO:0005789">
    <property type="term" value="C:endoplasmic reticulum membrane"/>
    <property type="evidence" value="ECO:0007669"/>
    <property type="project" value="UniProtKB-SubCell"/>
</dbReference>
<feature type="transmembrane region" description="Helical" evidence="28">
    <location>
        <begin position="395"/>
        <end position="413"/>
    </location>
</feature>
<dbReference type="InterPro" id="IPR014472">
    <property type="entry name" value="CHOPT"/>
</dbReference>
<evidence type="ECO:0000313" key="29">
    <source>
        <dbReference type="EMBL" id="ROL46986.1"/>
    </source>
</evidence>
<comment type="catalytic activity">
    <reaction evidence="22">
        <text>1-O-alkyl-2-acyl-sn-glycerol + CDP-ethanolamine = a 1-O-alkyl-2-acyl-sn-glycero-3-phosphoethanolamine + CMP + H(+)</text>
        <dbReference type="Rhea" id="RHEA:36187"/>
        <dbReference type="ChEBI" id="CHEBI:15378"/>
        <dbReference type="ChEBI" id="CHEBI:52595"/>
        <dbReference type="ChEBI" id="CHEBI:57876"/>
        <dbReference type="ChEBI" id="CHEBI:60377"/>
        <dbReference type="ChEBI" id="CHEBI:60520"/>
    </reaction>
    <physiologicalReaction direction="left-to-right" evidence="22">
        <dbReference type="Rhea" id="RHEA:36188"/>
    </physiologicalReaction>
</comment>
<dbReference type="GO" id="GO:0005794">
    <property type="term" value="C:Golgi apparatus"/>
    <property type="evidence" value="ECO:0007669"/>
    <property type="project" value="TreeGrafter"/>
</dbReference>
<evidence type="ECO:0000256" key="8">
    <source>
        <dbReference type="ARBA" id="ARBA00022692"/>
    </source>
</evidence>
<dbReference type="EC" id="2.7.8.1" evidence="20"/>
<evidence type="ECO:0000256" key="26">
    <source>
        <dbReference type="RuleBase" id="RU003750"/>
    </source>
</evidence>
<evidence type="ECO:0000313" key="30">
    <source>
        <dbReference type="Proteomes" id="UP000281406"/>
    </source>
</evidence>
<evidence type="ECO:0000256" key="24">
    <source>
        <dbReference type="ARBA" id="ARBA00070294"/>
    </source>
</evidence>
<comment type="pathway">
    <text evidence="4">Lipid metabolism.</text>
</comment>
<keyword evidence="15 28" id="KW-0472">Membrane</keyword>
<keyword evidence="7 26" id="KW-0808">Transferase</keyword>
<evidence type="ECO:0000256" key="10">
    <source>
        <dbReference type="ARBA" id="ARBA00022824"/>
    </source>
</evidence>
<evidence type="ECO:0000256" key="9">
    <source>
        <dbReference type="ARBA" id="ARBA00022723"/>
    </source>
</evidence>
<feature type="transmembrane region" description="Helical" evidence="28">
    <location>
        <begin position="274"/>
        <end position="293"/>
    </location>
</feature>
<evidence type="ECO:0000256" key="22">
    <source>
        <dbReference type="ARBA" id="ARBA00052094"/>
    </source>
</evidence>
<feature type="region of interest" description="Disordered" evidence="27">
    <location>
        <begin position="470"/>
        <end position="490"/>
    </location>
</feature>
<keyword evidence="13" id="KW-0007">Acetylation</keyword>
<keyword evidence="14" id="KW-0443">Lipid metabolism</keyword>
<feature type="transmembrane region" description="Helical" evidence="28">
    <location>
        <begin position="211"/>
        <end position="232"/>
    </location>
</feature>
<dbReference type="Pfam" id="PF01066">
    <property type="entry name" value="CDP-OH_P_transf"/>
    <property type="match status" value="1"/>
</dbReference>
<feature type="transmembrane region" description="Helical" evidence="28">
    <location>
        <begin position="108"/>
        <end position="126"/>
    </location>
</feature>
<evidence type="ECO:0000256" key="19">
    <source>
        <dbReference type="ARBA" id="ARBA00037891"/>
    </source>
</evidence>
<evidence type="ECO:0000256" key="18">
    <source>
        <dbReference type="ARBA" id="ARBA00023264"/>
    </source>
</evidence>
<evidence type="ECO:0000256" key="17">
    <source>
        <dbReference type="ARBA" id="ARBA00023211"/>
    </source>
</evidence>
<dbReference type="InterPro" id="IPR000462">
    <property type="entry name" value="CDP-OH_P_trans"/>
</dbReference>
<evidence type="ECO:0000256" key="11">
    <source>
        <dbReference type="ARBA" id="ARBA00022842"/>
    </source>
</evidence>
<keyword evidence="18" id="KW-1208">Phospholipid metabolism</keyword>
<evidence type="ECO:0000256" key="7">
    <source>
        <dbReference type="ARBA" id="ARBA00022679"/>
    </source>
</evidence>
<keyword evidence="11" id="KW-0460">Magnesium</keyword>
<evidence type="ECO:0000256" key="23">
    <source>
        <dbReference type="ARBA" id="ARBA00059224"/>
    </source>
</evidence>
<keyword evidence="9" id="KW-0479">Metal-binding</keyword>
<evidence type="ECO:0000256" key="14">
    <source>
        <dbReference type="ARBA" id="ARBA00023098"/>
    </source>
</evidence>
<evidence type="ECO:0000256" key="27">
    <source>
        <dbReference type="SAM" id="MobiDB-lite"/>
    </source>
</evidence>
<feature type="transmembrane region" description="Helical" evidence="28">
    <location>
        <begin position="146"/>
        <end position="167"/>
    </location>
</feature>
<evidence type="ECO:0000256" key="12">
    <source>
        <dbReference type="ARBA" id="ARBA00022989"/>
    </source>
</evidence>
<name>A0A3N0YLB6_ANAGA</name>
<dbReference type="GO" id="GO:0046872">
    <property type="term" value="F:metal ion binding"/>
    <property type="evidence" value="ECO:0007669"/>
    <property type="project" value="UniProtKB-KW"/>
</dbReference>
<reference evidence="29 30" key="1">
    <citation type="submission" date="2018-10" db="EMBL/GenBank/DDBJ databases">
        <title>Genome assembly for a Yunnan-Guizhou Plateau 3E fish, Anabarilius grahami (Regan), and its evolutionary and genetic applications.</title>
        <authorList>
            <person name="Jiang W."/>
        </authorList>
    </citation>
    <scope>NUCLEOTIDE SEQUENCE [LARGE SCALE GENOMIC DNA]</scope>
    <source>
        <strain evidence="29">AG-KIZ</strain>
        <tissue evidence="29">Muscle</tissue>
    </source>
</reference>
<gene>
    <name evidence="29" type="ORF">DPX16_20638</name>
</gene>
<evidence type="ECO:0000256" key="15">
    <source>
        <dbReference type="ARBA" id="ARBA00023136"/>
    </source>
</evidence>
<dbReference type="OrthoDB" id="196717at2759"/>
<evidence type="ECO:0000256" key="20">
    <source>
        <dbReference type="ARBA" id="ARBA00038986"/>
    </source>
</evidence>
<evidence type="ECO:0000256" key="13">
    <source>
        <dbReference type="ARBA" id="ARBA00022990"/>
    </source>
</evidence>
<comment type="cofactor">
    <cofactor evidence="1">
        <name>Mn(2+)</name>
        <dbReference type="ChEBI" id="CHEBI:29035"/>
    </cofactor>
</comment>
<proteinExistence type="inferred from homology"/>
<feature type="transmembrane region" description="Helical" evidence="28">
    <location>
        <begin position="371"/>
        <end position="389"/>
    </location>
</feature>
<comment type="similarity">
    <text evidence="5 26">Belongs to the CDP-alcohol phosphatidyltransferase class-I family.</text>
</comment>
<protein>
    <recommendedName>
        <fullName evidence="24">Ethanolaminephosphotransferase 1</fullName>
        <ecNumber evidence="20">2.7.8.1</ecNumber>
    </recommendedName>
    <alternativeName>
        <fullName evidence="25">Selenoprotein I</fullName>
    </alternativeName>
</protein>
<keyword evidence="16" id="KW-0594">Phospholipid biosynthesis</keyword>
<evidence type="ECO:0000256" key="21">
    <source>
        <dbReference type="ARBA" id="ARBA00048120"/>
    </source>
</evidence>
<comment type="cofactor">
    <cofactor evidence="2">
        <name>Mg(2+)</name>
        <dbReference type="ChEBI" id="CHEBI:18420"/>
    </cofactor>
</comment>
<dbReference type="GO" id="GO:0004307">
    <property type="term" value="F:ethanolaminephosphotransferase activity"/>
    <property type="evidence" value="ECO:0007669"/>
    <property type="project" value="UniProtKB-EC"/>
</dbReference>
<organism evidence="29 30">
    <name type="scientific">Anabarilius grahami</name>
    <name type="common">Kanglang fish</name>
    <name type="synonym">Barilius grahami</name>
    <dbReference type="NCBI Taxonomy" id="495550"/>
    <lineage>
        <taxon>Eukaryota</taxon>
        <taxon>Metazoa</taxon>
        <taxon>Chordata</taxon>
        <taxon>Craniata</taxon>
        <taxon>Vertebrata</taxon>
        <taxon>Euteleostomi</taxon>
        <taxon>Actinopterygii</taxon>
        <taxon>Neopterygii</taxon>
        <taxon>Teleostei</taxon>
        <taxon>Ostariophysi</taxon>
        <taxon>Cypriniformes</taxon>
        <taxon>Xenocyprididae</taxon>
        <taxon>Xenocypridinae</taxon>
        <taxon>Xenocypridinae incertae sedis</taxon>
        <taxon>Anabarilius</taxon>
    </lineage>
</organism>
<feature type="transmembrane region" description="Helical" evidence="28">
    <location>
        <begin position="244"/>
        <end position="262"/>
    </location>
</feature>
<evidence type="ECO:0000256" key="2">
    <source>
        <dbReference type="ARBA" id="ARBA00001946"/>
    </source>
</evidence>
<comment type="subcellular location">
    <subcellularLocation>
        <location evidence="3">Endoplasmic reticulum membrane</location>
        <topology evidence="3">Multi-pass membrane protein</topology>
    </subcellularLocation>
</comment>
<evidence type="ECO:0000256" key="4">
    <source>
        <dbReference type="ARBA" id="ARBA00005189"/>
    </source>
</evidence>
<keyword evidence="30" id="KW-1185">Reference proteome</keyword>
<accession>A0A3N0YLB6</accession>
<dbReference type="InterPro" id="IPR048254">
    <property type="entry name" value="CDP_ALCOHOL_P_TRANSF_CS"/>
</dbReference>
<comment type="function">
    <text evidence="23">Ethanolaminephosphotransferase that catalyzes the transfer of phosphoethanolamine (PE) from CDP-ethanolamine to lipid acceptors, the final step in the synthesis of PE via the 'Kennedy' pathway. PE is the second most abundant phospholipid of membranes in mammals and is involved in various membrane-related cellular processes. The enzyme is critical for the synthesis of several PE species and also catalyzes the synthesis of plasmanyl-PE, a lipid required for proper myelination and neurodevelopment, from 1-alkyl-2-acylglycerol.</text>
</comment>
<dbReference type="Gene3D" id="1.20.120.1760">
    <property type="match status" value="1"/>
</dbReference>
<dbReference type="EMBL" id="RJVU01036174">
    <property type="protein sequence ID" value="ROL46986.1"/>
    <property type="molecule type" value="Genomic_DNA"/>
</dbReference>
<keyword evidence="12 28" id="KW-1133">Transmembrane helix</keyword>
<sequence length="490" mass="55258">MGDPRTRMILFGFYYEITHWIVGGVSGVTPQQPPLTRSTADTYSAVDSNPLSIYVMHPFWNSVVKVLPTWIAPNLITFTGFMFLVLTFTMLSFFDFDFYASGKGYTHVPSLVWIAAGLFNFLAYTLDGVDGKQARRTNSSTPLGELFDHGLDSWACVFFVATVYSVFGRGDTGVSVVTLYYLLWVVLFSFILSHWEKYNTGILFLPWGYDISQVTISIVYFITALVGVETWYKPVIWNVYYRDFFTVMIVVIKRHMLCFHWLSDQTNKLKDNFMFLTGCLFVVTLPMSLYNVFKAYRNNTLKHSSVYEALLPFFSPVVLFVLSTLWISFSPTDIVQQQPRIFYLMVGTAFSNVTCKLIVCQMSNTRCKPLSLLLLPMTAVVLLVISGTVQQSETVILYIWTAVVLFTHIHYGVSVPTLTNHQGDTANTRKPNCTDQTRLLILRMLLNQQEGGAAPQGPLIPEAELHHGAHRALRQSCTTGPTVPRGGAAP</sequence>
<keyword evidence="6" id="KW-0444">Lipid biosynthesis</keyword>
<evidence type="ECO:0000256" key="28">
    <source>
        <dbReference type="SAM" id="Phobius"/>
    </source>
</evidence>
<feature type="transmembrane region" description="Helical" evidence="28">
    <location>
        <begin position="305"/>
        <end position="329"/>
    </location>
</feature>
<evidence type="ECO:0000256" key="1">
    <source>
        <dbReference type="ARBA" id="ARBA00001936"/>
    </source>
</evidence>
<dbReference type="FunFam" id="1.20.120.1760:FF:000006">
    <property type="entry name" value="Putative ethanolaminephosphotransferase 1"/>
    <property type="match status" value="1"/>
</dbReference>
<feature type="transmembrane region" description="Helical" evidence="28">
    <location>
        <begin position="341"/>
        <end position="359"/>
    </location>
</feature>
<evidence type="ECO:0000256" key="25">
    <source>
        <dbReference type="ARBA" id="ARBA00083013"/>
    </source>
</evidence>
<dbReference type="GO" id="GO:0006646">
    <property type="term" value="P:phosphatidylethanolamine biosynthetic process"/>
    <property type="evidence" value="ECO:0007669"/>
    <property type="project" value="TreeGrafter"/>
</dbReference>
<evidence type="ECO:0000256" key="3">
    <source>
        <dbReference type="ARBA" id="ARBA00004477"/>
    </source>
</evidence>
<dbReference type="Proteomes" id="UP000281406">
    <property type="component" value="Unassembled WGS sequence"/>
</dbReference>
<dbReference type="InterPro" id="IPR043130">
    <property type="entry name" value="CDP-OH_PTrfase_TM_dom"/>
</dbReference>
<keyword evidence="10" id="KW-0256">Endoplasmic reticulum</keyword>
<dbReference type="PROSITE" id="PS00379">
    <property type="entry name" value="CDP_ALCOHOL_P_TRANSF"/>
    <property type="match status" value="1"/>
</dbReference>
<comment type="caution">
    <text evidence="29">The sequence shown here is derived from an EMBL/GenBank/DDBJ whole genome shotgun (WGS) entry which is preliminary data.</text>
</comment>
<comment type="catalytic activity">
    <reaction evidence="21">
        <text>CDP-ethanolamine + a 1,2-diacyl-sn-glycerol = a 1,2-diacyl-sn-glycero-3-phosphoethanolamine + CMP + H(+)</text>
        <dbReference type="Rhea" id="RHEA:32943"/>
        <dbReference type="ChEBI" id="CHEBI:15378"/>
        <dbReference type="ChEBI" id="CHEBI:17815"/>
        <dbReference type="ChEBI" id="CHEBI:57876"/>
        <dbReference type="ChEBI" id="CHEBI:60377"/>
        <dbReference type="ChEBI" id="CHEBI:64612"/>
        <dbReference type="EC" id="2.7.8.1"/>
    </reaction>
    <physiologicalReaction direction="left-to-right" evidence="21">
        <dbReference type="Rhea" id="RHEA:32944"/>
    </physiologicalReaction>
</comment>
<dbReference type="PANTHER" id="PTHR10414">
    <property type="entry name" value="ETHANOLAMINEPHOSPHOTRANSFERASE"/>
    <property type="match status" value="1"/>
</dbReference>
<feature type="transmembrane region" description="Helical" evidence="28">
    <location>
        <begin position="174"/>
        <end position="191"/>
    </location>
</feature>
<evidence type="ECO:0000256" key="6">
    <source>
        <dbReference type="ARBA" id="ARBA00022516"/>
    </source>
</evidence>
<dbReference type="AlphaFoldDB" id="A0A3N0YLB6"/>
<dbReference type="PANTHER" id="PTHR10414:SF47">
    <property type="entry name" value="ETHANOLAMINEPHOSPHOTRANSFERASE 1"/>
    <property type="match status" value="1"/>
</dbReference>
<evidence type="ECO:0000256" key="5">
    <source>
        <dbReference type="ARBA" id="ARBA00010441"/>
    </source>
</evidence>
<evidence type="ECO:0000256" key="16">
    <source>
        <dbReference type="ARBA" id="ARBA00023209"/>
    </source>
</evidence>
<feature type="transmembrane region" description="Helical" evidence="28">
    <location>
        <begin position="75"/>
        <end position="96"/>
    </location>
</feature>
<keyword evidence="17" id="KW-0464">Manganese</keyword>
<keyword evidence="8 28" id="KW-0812">Transmembrane</keyword>